<dbReference type="InterPro" id="IPR050235">
    <property type="entry name" value="CK1_Ser-Thr_kinase"/>
</dbReference>
<dbReference type="SUPFAM" id="SSF56112">
    <property type="entry name" value="Protein kinase-like (PK-like)"/>
    <property type="match status" value="1"/>
</dbReference>
<feature type="region of interest" description="Disordered" evidence="3">
    <location>
        <begin position="1522"/>
        <end position="1541"/>
    </location>
</feature>
<comment type="caution">
    <text evidence="6">The sequence shown here is derived from an EMBL/GenBank/DDBJ whole genome shotgun (WGS) entry which is preliminary data.</text>
</comment>
<evidence type="ECO:0000256" key="4">
    <source>
        <dbReference type="SAM" id="Phobius"/>
    </source>
</evidence>
<feature type="compositionally biased region" description="Polar residues" evidence="3">
    <location>
        <begin position="366"/>
        <end position="382"/>
    </location>
</feature>
<dbReference type="GO" id="GO:0005524">
    <property type="term" value="F:ATP binding"/>
    <property type="evidence" value="ECO:0007669"/>
    <property type="project" value="UniProtKB-UniRule"/>
</dbReference>
<feature type="domain" description="Protein kinase" evidence="5">
    <location>
        <begin position="1130"/>
        <end position="1402"/>
    </location>
</feature>
<feature type="compositionally biased region" description="Polar residues" evidence="3">
    <location>
        <begin position="445"/>
        <end position="459"/>
    </location>
</feature>
<feature type="compositionally biased region" description="Basic and acidic residues" evidence="3">
    <location>
        <begin position="390"/>
        <end position="408"/>
    </location>
</feature>
<keyword evidence="4" id="KW-0472">Membrane</keyword>
<dbReference type="GO" id="GO:0004672">
    <property type="term" value="F:protein kinase activity"/>
    <property type="evidence" value="ECO:0007669"/>
    <property type="project" value="InterPro"/>
</dbReference>
<evidence type="ECO:0000259" key="5">
    <source>
        <dbReference type="PROSITE" id="PS50011"/>
    </source>
</evidence>
<dbReference type="PANTHER" id="PTHR11909">
    <property type="entry name" value="CASEIN KINASE-RELATED"/>
    <property type="match status" value="1"/>
</dbReference>
<feature type="region of interest" description="Disordered" evidence="3">
    <location>
        <begin position="362"/>
        <end position="408"/>
    </location>
</feature>
<accession>A0AAU9KIN0</accession>
<feature type="compositionally biased region" description="Basic and acidic residues" evidence="3">
    <location>
        <begin position="635"/>
        <end position="650"/>
    </location>
</feature>
<reference evidence="6" key="1">
    <citation type="submission" date="2021-11" db="EMBL/GenBank/DDBJ databases">
        <authorList>
            <person name="Islam A."/>
            <person name="Islam S."/>
            <person name="Flora M.S."/>
            <person name="Rahman M."/>
            <person name="Ziaur R.M."/>
            <person name="Epstein J.H."/>
            <person name="Hassan M."/>
            <person name="Klassen M."/>
            <person name="Woodard K."/>
            <person name="Webb A."/>
            <person name="Webby R.J."/>
            <person name="El Zowalaty M.E."/>
        </authorList>
    </citation>
    <scope>NUCLEOTIDE SEQUENCE</scope>
    <source>
        <strain evidence="6">Pbs3</strain>
    </source>
</reference>
<evidence type="ECO:0000256" key="2">
    <source>
        <dbReference type="PROSITE-ProRule" id="PRU10141"/>
    </source>
</evidence>
<dbReference type="Gene3D" id="1.10.510.10">
    <property type="entry name" value="Transferase(Phosphotransferase) domain 1"/>
    <property type="match status" value="1"/>
</dbReference>
<keyword evidence="4" id="KW-1133">Transmembrane helix</keyword>
<feature type="compositionally biased region" description="Basic and acidic residues" evidence="3">
    <location>
        <begin position="1524"/>
        <end position="1541"/>
    </location>
</feature>
<dbReference type="Proteomes" id="UP001160483">
    <property type="component" value="Unassembled WGS sequence"/>
</dbReference>
<dbReference type="InterPro" id="IPR017441">
    <property type="entry name" value="Protein_kinase_ATP_BS"/>
</dbReference>
<keyword evidence="2" id="KW-0067">ATP-binding</keyword>
<feature type="region of interest" description="Disordered" evidence="3">
    <location>
        <begin position="561"/>
        <end position="599"/>
    </location>
</feature>
<feature type="transmembrane region" description="Helical" evidence="4">
    <location>
        <begin position="946"/>
        <end position="970"/>
    </location>
</feature>
<feature type="transmembrane region" description="Helical" evidence="4">
    <location>
        <begin position="1012"/>
        <end position="1033"/>
    </location>
</feature>
<gene>
    <name evidence="6" type="ORF">PBS003_LOCUS980</name>
</gene>
<dbReference type="InterPro" id="IPR000719">
    <property type="entry name" value="Prot_kinase_dom"/>
</dbReference>
<evidence type="ECO:0000313" key="6">
    <source>
        <dbReference type="EMBL" id="CAH0474112.1"/>
    </source>
</evidence>
<name>A0AAU9KIN0_9STRA</name>
<feature type="transmembrane region" description="Helical" evidence="4">
    <location>
        <begin position="912"/>
        <end position="934"/>
    </location>
</feature>
<feature type="transmembrane region" description="Helical" evidence="4">
    <location>
        <begin position="880"/>
        <end position="900"/>
    </location>
</feature>
<feature type="region of interest" description="Disordered" evidence="3">
    <location>
        <begin position="635"/>
        <end position="655"/>
    </location>
</feature>
<keyword evidence="2" id="KW-0547">Nucleotide-binding</keyword>
<dbReference type="InterPro" id="IPR011009">
    <property type="entry name" value="Kinase-like_dom_sf"/>
</dbReference>
<dbReference type="SMART" id="SM00220">
    <property type="entry name" value="S_TKc"/>
    <property type="match status" value="1"/>
</dbReference>
<dbReference type="EMBL" id="CAKKTJ010000095">
    <property type="protein sequence ID" value="CAH0474112.1"/>
    <property type="molecule type" value="Genomic_DNA"/>
</dbReference>
<feature type="region of interest" description="Disordered" evidence="3">
    <location>
        <begin position="1562"/>
        <end position="1588"/>
    </location>
</feature>
<evidence type="ECO:0000256" key="1">
    <source>
        <dbReference type="ARBA" id="ARBA00023860"/>
    </source>
</evidence>
<dbReference type="PROSITE" id="PS00107">
    <property type="entry name" value="PROTEIN_KINASE_ATP"/>
    <property type="match status" value="1"/>
</dbReference>
<proteinExistence type="predicted"/>
<keyword evidence="4" id="KW-0812">Transmembrane</keyword>
<feature type="binding site" evidence="2">
    <location>
        <position position="1159"/>
    </location>
    <ligand>
        <name>ATP</name>
        <dbReference type="ChEBI" id="CHEBI:30616"/>
    </ligand>
</feature>
<organism evidence="6 7">
    <name type="scientific">Peronospora belbahrii</name>
    <dbReference type="NCBI Taxonomy" id="622444"/>
    <lineage>
        <taxon>Eukaryota</taxon>
        <taxon>Sar</taxon>
        <taxon>Stramenopiles</taxon>
        <taxon>Oomycota</taxon>
        <taxon>Peronosporomycetes</taxon>
        <taxon>Peronosporales</taxon>
        <taxon>Peronosporaceae</taxon>
        <taxon>Peronospora</taxon>
    </lineage>
</organism>
<feature type="compositionally biased region" description="Basic residues" evidence="3">
    <location>
        <begin position="461"/>
        <end position="471"/>
    </location>
</feature>
<sequence>MNADDEPSIAYFVRNDITGDSVQKNNHLKASFGPIGGRNTAVTVMQSRAICSRNESVAFSAFAASNAKSDVDFNGLYTRPRASLETLLCGSSKGPVLSHDSTSLLQSDLSGDVYTLQASRDFRSCGGTISSSSNSFGLSRPFESRFSGEKATEDAGAIMSPILMLDRQQEAAEGFALHGDTRKSIAATESFGIQTQQLYHGREMSSDREAGVCGGPFESRSNKKWLSLATEASLVGRVLRRPPGLMDPPRNSKTVGMQSCIGSGGGGMIQQQGLDSQFLHFNCSNVLPLASKGASHKSVLSGDNHYGSSLLSSSWSSKSVYGDSSLRDPFCSRGVLNLDLAELNTHSIQVGEMDGMGVRQADDASYNRTPTTSRRNEIQSSRKTLRSPKKTRDERNMSERRLSPRGEVLETDSDAVNVIAPISAINAKRCDESGLKMALTLNAHSPSSNECSANGNNLSARRGKRRNHVGHTGKASSLFGFRSNESRWRETSNQSKKPGFVINRPPGLKESDNRMKLALRESGKLKRREDVEPSSRTALTGRYAARGNDTMAGTARRRVFRKKQEKKSKQGILSSEKSAPIPAIVSQRTQKSNNDSMPKANFQERYNYRRQDIDPGDVPFTYEAVCEVLSSIEARSDDTEEAVDKSVEKHREKRNISANTHDEVAEKTVDEIGSTHTLRGAPPEDPASTCIYTERESFLLGDTPEYKSTMGKEPVEQALDQQLMDSKKSKKDVGYVESLIESSASVTKAAALDGCPQAAVVEKNHSTNKQCKEKFKKEKVDRKRVTRGRKDKHEVTLIPKTADKVNSFATEAQDKLLTALATKFSPLSAGFIPRLRNAASVTTTAVLLAFSRIRRSCVRVALWLNIKGLFATTSSYAESVLMVASSVVLLLSSHAASWLVRIHRDAFRVIYTHHHIGFCFAFLYGFPFLVQYVFPWAPPWAPVCLWYAFLVQLFCTNGSTAMVTTFRVILPLVFLIEGISHHSFLLDFNGAELLLTSFIISALKTSNLCSPIFFLSLASQCLLAVFLGSNLIVQWLQLALALYSLHLIAAADNEWMVIAKEEDDRSCHPVPTHHSIVDYNHHLTPPSAMSIQKIKGLDRRALKGYVAILAQRILHGQSVGRAGEMIADKWKIGEKIGEGTFSQIYSAYSIENRDKVAVKVEAPSSLKPVLEWESLILKSLQDCSYVCRYYYHGKHGDSTVLVMELLGDSMSMLRMSPDSIYGVPLAKSVSVGLEMLDCIEAFHRHGYVHRDIKASNFALSALPDRNPLRQQRYYIIDFGLSRQHIGEDRQVLPARFVAEFRGTSMYASLSSHRRQELGPKDDLWSWFYLVMDFMRGELPWAADAQLKNRQTVLSLKEYYTETNPNLLVEGLPGAMQLVEMMGYLQSLKYEDFPDYAKIRKYLQAVGGSSLVLDSNDSGNEDLCADKKESQAVAAVSLIDWSAITSERERALAWVDKADELKHSDGASEALLTIAKRYKMFFDSDGLLFDEQVRIQSAVYRIEKKLRARSSFLAPPPIQSFVKRRQSEQKMRSDALRKRREKDYQVRQSLEIKNEKKMALAASIQPSSDAVDGIASGEGASGVAERRKV</sequence>
<evidence type="ECO:0000256" key="3">
    <source>
        <dbReference type="SAM" id="MobiDB-lite"/>
    </source>
</evidence>
<feature type="compositionally biased region" description="Polar residues" evidence="3">
    <location>
        <begin position="586"/>
        <end position="596"/>
    </location>
</feature>
<dbReference type="Pfam" id="PF00069">
    <property type="entry name" value="Pkinase"/>
    <property type="match status" value="1"/>
</dbReference>
<feature type="region of interest" description="Disordered" evidence="3">
    <location>
        <begin position="445"/>
        <end position="510"/>
    </location>
</feature>
<evidence type="ECO:0000313" key="7">
    <source>
        <dbReference type="Proteomes" id="UP001160483"/>
    </source>
</evidence>
<dbReference type="PROSITE" id="PS50011">
    <property type="entry name" value="PROTEIN_KINASE_DOM"/>
    <property type="match status" value="1"/>
</dbReference>
<protein>
    <recommendedName>
        <fullName evidence="1">Casein kinase I</fullName>
    </recommendedName>
</protein>